<sequence length="1340" mass="146043">MERRYGVDFRPKVSPELVGPTKSAWPTFCDHLFTHGGPKSRHGRSGKRVKRKVRPAPSEPYKAPTKTKCSTAEDRAAAVSSSFSSLRGVSPFEDTSSSVSGVEDDLQSERSLYTPFDVDVESGFGSLPGTPEVPENERTSCCEEDRISCMTQDTSISDYFEPETSENKENIPEDLRHETWREEPVKPIQEKPTTDIFIPCAEITDEFPQKRDYEGPWKPYGPPGIPEIVRRKEERQKAEEDLRRLRKLIVIVSALSALFLALAVSIVMGNFLMPEEPLPGWMTYFSYPGMSESFPYMRDDLRAIVAARRPPPIPPVISICTNVSLPSTENSVGTFNCSDVTYGPRLGQKYVVRFCVLSCDVGYHGDDAGLLFCDNSTWSPIAPEVLSALVALGQAVDAVSSTETMTAKLTQLGVNGTIYTKVTAGVMSRLDLANDVSLGSLEDSLSYFEFMSNHGNGTIGHHYMLRQALSHISPGLIREVSELNFTAALAQLGQPYVLRQALSYISPSLIREVSEFNFTAALAQLDAFGASKNPKCNKVNCGDPKEPGNGSLSGGRTEFRDKFTVRCDPGYERSHAHIECLGNGNWSKVTCDPVDCGQPQNISAGAHVCRGTTFTQTCHVTCDVGYVPVTSDELVCSSSRKWMRIPEGTNVTTLNEFIQPNMSEVLSCERKECGNITVPEYGEVMCSGTRYNDTCALSCAEGYIPTAGTQFTCDAAGNWTGVPECTPVECGDPPSFPNMEFECSIGTSFPHSCVTSCGTGYRNTNYTHVVCGSHGNWTLGSKTDVLLESLADDFFCERKDCGVLQEPSNGSLVCTGTRFEDACKLTCDTGYEATKDDGISLFDEEGYTCTETGNWSSQPTCGESDFCLHGHDDCHQHYGVCEHTGHQTYSCRCTQGTLGNGRSCTLTGCGVLDVPEPANGKLLCELHSTRTGSPDCRNLTASGVENQEYESVCSLTCNPGYRQTLDVSYMCMRNGSWHTPLDLGNGDVQPCIDIDECLSSPCRNNATCTNLENSYSCACVPGFTGNDCDEEINECQSDPCQNEGYCSDDVNSYNCSCRPGWTGEICEIDIDECFNSPCQHGGTCDDHVNGYTCLCADGWEGDDCEINIDDCVGVTCQHGGRCDDHVSGYSCNCTGGWIGQHCGSRAASCAVLKDAGYTISGSYVIDPDGPDTGVDPFTVLCDLDTGATLVGHDSENRTRVCPGCEAAGCYRKEVKYLASLDQLSALVAASNSCKQFFKYECYNSILNIAWWDSRTGERQIHWAGSAGGRHTCSCGESGTCADENPSCNCDNNDNVWREDFGWLMDKHNLPVMQLNFGDTGDAGEDAFHTLGRFTCEGTSQ</sequence>
<dbReference type="GO" id="GO:0005509">
    <property type="term" value="F:calcium ion binding"/>
    <property type="evidence" value="ECO:0007669"/>
    <property type="project" value="InterPro"/>
</dbReference>
<dbReference type="Pfam" id="PF12661">
    <property type="entry name" value="hEGF"/>
    <property type="match status" value="2"/>
</dbReference>
<feature type="disulfide bond" evidence="6">
    <location>
        <begin position="1095"/>
        <end position="1104"/>
    </location>
</feature>
<keyword evidence="9" id="KW-0472">Membrane</keyword>
<evidence type="ECO:0000259" key="10">
    <source>
        <dbReference type="PROSITE" id="PS50026"/>
    </source>
</evidence>
<keyword evidence="3" id="KW-0677">Repeat</keyword>
<dbReference type="SMART" id="SM00179">
    <property type="entry name" value="EGF_CA"/>
    <property type="match status" value="5"/>
</dbReference>
<keyword evidence="2" id="KW-0732">Signal</keyword>
<comment type="caution">
    <text evidence="6">Lacks conserved residue(s) required for the propagation of feature annotation.</text>
</comment>
<feature type="domain" description="EGF-like" evidence="10">
    <location>
        <begin position="1107"/>
        <end position="1143"/>
    </location>
</feature>
<dbReference type="PROSITE" id="PS01186">
    <property type="entry name" value="EGF_2"/>
    <property type="match status" value="4"/>
</dbReference>
<keyword evidence="5" id="KW-0325">Glycoprotein</keyword>
<dbReference type="Gene3D" id="2.60.120.1000">
    <property type="match status" value="1"/>
</dbReference>
<evidence type="ECO:0000256" key="2">
    <source>
        <dbReference type="ARBA" id="ARBA00022729"/>
    </source>
</evidence>
<dbReference type="InterPro" id="IPR000152">
    <property type="entry name" value="EGF-type_Asp/Asn_hydroxyl_site"/>
</dbReference>
<dbReference type="SMART" id="SM00181">
    <property type="entry name" value="EGF"/>
    <property type="match status" value="5"/>
</dbReference>
<feature type="disulfide bond" evidence="6">
    <location>
        <begin position="1057"/>
        <end position="1066"/>
    </location>
</feature>
<feature type="domain" description="EGF-like" evidence="10">
    <location>
        <begin position="993"/>
        <end position="1029"/>
    </location>
</feature>
<evidence type="ECO:0000256" key="1">
    <source>
        <dbReference type="ARBA" id="ARBA00022536"/>
    </source>
</evidence>
<dbReference type="Gene3D" id="2.10.70.10">
    <property type="entry name" value="Complement Module, domain 1"/>
    <property type="match status" value="5"/>
</dbReference>
<dbReference type="InterPro" id="IPR018097">
    <property type="entry name" value="EGF_Ca-bd_CS"/>
</dbReference>
<dbReference type="PROSITE" id="PS50923">
    <property type="entry name" value="SUSHI"/>
    <property type="match status" value="3"/>
</dbReference>
<feature type="disulfide bond" evidence="6">
    <location>
        <begin position="874"/>
        <end position="891"/>
    </location>
</feature>
<dbReference type="PANTHER" id="PTHR46748:SF1">
    <property type="entry name" value="IGGFC-BINDING PROTEIN N-TERMINAL DOMAIN-CONTAINING PROTEIN"/>
    <property type="match status" value="1"/>
</dbReference>
<dbReference type="KEGG" id="bfo:118421873"/>
<dbReference type="FunFam" id="2.10.25.10:FF:000004">
    <property type="entry name" value="Neurogenic locus notch 1"/>
    <property type="match status" value="1"/>
</dbReference>
<dbReference type="CDD" id="cd00033">
    <property type="entry name" value="CCP"/>
    <property type="match status" value="4"/>
</dbReference>
<evidence type="ECO:0000256" key="6">
    <source>
        <dbReference type="PROSITE-ProRule" id="PRU00076"/>
    </source>
</evidence>
<evidence type="ECO:0000256" key="4">
    <source>
        <dbReference type="ARBA" id="ARBA00023157"/>
    </source>
</evidence>
<dbReference type="GO" id="GO:0003008">
    <property type="term" value="P:system process"/>
    <property type="evidence" value="ECO:0007669"/>
    <property type="project" value="UniProtKB-ARBA"/>
</dbReference>
<protein>
    <submittedName>
        <fullName evidence="13">Neurogenic locus notch homolog protein 1-like</fullName>
    </submittedName>
</protein>
<dbReference type="GeneID" id="118421873"/>
<dbReference type="PROSITE" id="PS00022">
    <property type="entry name" value="EGF_1"/>
    <property type="match status" value="4"/>
</dbReference>
<dbReference type="InterPro" id="IPR000436">
    <property type="entry name" value="Sushi_SCR_CCP_dom"/>
</dbReference>
<dbReference type="FunFam" id="2.10.25.10:FF:000122">
    <property type="entry name" value="Protein crumbs homolog 2"/>
    <property type="match status" value="1"/>
</dbReference>
<dbReference type="PROSITE" id="PS01187">
    <property type="entry name" value="EGF_CA"/>
    <property type="match status" value="1"/>
</dbReference>
<feature type="compositionally biased region" description="Basic residues" evidence="8">
    <location>
        <begin position="38"/>
        <end position="54"/>
    </location>
</feature>
<dbReference type="PROSITE" id="PS50026">
    <property type="entry name" value="EGF_3"/>
    <property type="match status" value="5"/>
</dbReference>
<dbReference type="InterPro" id="IPR001881">
    <property type="entry name" value="EGF-like_Ca-bd_dom"/>
</dbReference>
<feature type="domain" description="EGF-like" evidence="10">
    <location>
        <begin position="1069"/>
        <end position="1105"/>
    </location>
</feature>
<reference evidence="13" key="2">
    <citation type="submission" date="2025-08" db="UniProtKB">
        <authorList>
            <consortium name="RefSeq"/>
        </authorList>
    </citation>
    <scope>IDENTIFICATION</scope>
    <source>
        <strain evidence="13">S238N-H82</strain>
        <tissue evidence="13">Testes</tissue>
    </source>
</reference>
<dbReference type="InterPro" id="IPR000742">
    <property type="entry name" value="EGF"/>
</dbReference>
<feature type="disulfide bond" evidence="6">
    <location>
        <begin position="1019"/>
        <end position="1028"/>
    </location>
</feature>
<evidence type="ECO:0000259" key="11">
    <source>
        <dbReference type="PROSITE" id="PS50923"/>
    </source>
</evidence>
<keyword evidence="7" id="KW-0768">Sushi</keyword>
<dbReference type="Gene3D" id="2.10.25.10">
    <property type="entry name" value="Laminin"/>
    <property type="match status" value="4"/>
</dbReference>
<dbReference type="OMA" id="CENEAVV"/>
<evidence type="ECO:0000256" key="7">
    <source>
        <dbReference type="PROSITE-ProRule" id="PRU00302"/>
    </source>
</evidence>
<evidence type="ECO:0000256" key="3">
    <source>
        <dbReference type="ARBA" id="ARBA00022737"/>
    </source>
</evidence>
<evidence type="ECO:0000313" key="12">
    <source>
        <dbReference type="Proteomes" id="UP000001554"/>
    </source>
</evidence>
<proteinExistence type="predicted"/>
<keyword evidence="12" id="KW-1185">Reference proteome</keyword>
<evidence type="ECO:0000256" key="9">
    <source>
        <dbReference type="SAM" id="Phobius"/>
    </source>
</evidence>
<feature type="domain" description="Sushi" evidence="11">
    <location>
        <begin position="666"/>
        <end position="727"/>
    </location>
</feature>
<dbReference type="SUPFAM" id="SSF57196">
    <property type="entry name" value="EGF/Laminin"/>
    <property type="match status" value="4"/>
</dbReference>
<feature type="domain" description="Sushi" evidence="11">
    <location>
        <begin position="539"/>
        <end position="593"/>
    </location>
</feature>
<keyword evidence="9" id="KW-1133">Transmembrane helix</keyword>
<evidence type="ECO:0000256" key="8">
    <source>
        <dbReference type="SAM" id="MobiDB-lite"/>
    </source>
</evidence>
<reference evidence="12" key="1">
    <citation type="journal article" date="2020" name="Nat. Ecol. Evol.">
        <title>Deeply conserved synteny resolves early events in vertebrate evolution.</title>
        <authorList>
            <person name="Simakov O."/>
            <person name="Marletaz F."/>
            <person name="Yue J.X."/>
            <person name="O'Connell B."/>
            <person name="Jenkins J."/>
            <person name="Brandt A."/>
            <person name="Calef R."/>
            <person name="Tung C.H."/>
            <person name="Huang T.K."/>
            <person name="Schmutz J."/>
            <person name="Satoh N."/>
            <person name="Yu J.K."/>
            <person name="Putnam N.H."/>
            <person name="Green R.E."/>
            <person name="Rokhsar D.S."/>
        </authorList>
    </citation>
    <scope>NUCLEOTIDE SEQUENCE [LARGE SCALE GENOMIC DNA]</scope>
    <source>
        <strain evidence="12">S238N-H82</strain>
    </source>
</reference>
<feature type="region of interest" description="Disordered" evidence="8">
    <location>
        <begin position="34"/>
        <end position="68"/>
    </location>
</feature>
<dbReference type="GO" id="GO:0051240">
    <property type="term" value="P:positive regulation of multicellular organismal process"/>
    <property type="evidence" value="ECO:0007669"/>
    <property type="project" value="UniProtKB-ARBA"/>
</dbReference>
<evidence type="ECO:0000313" key="13">
    <source>
        <dbReference type="RefSeq" id="XP_035685270.1"/>
    </source>
</evidence>
<dbReference type="OrthoDB" id="6350048at2759"/>
<dbReference type="PROSITE" id="PS00010">
    <property type="entry name" value="ASX_HYDROXYL"/>
    <property type="match status" value="4"/>
</dbReference>
<dbReference type="RefSeq" id="XP_035685270.1">
    <property type="nucleotide sequence ID" value="XM_035829377.1"/>
</dbReference>
<feature type="disulfide bond" evidence="6">
    <location>
        <begin position="1133"/>
        <end position="1142"/>
    </location>
</feature>
<dbReference type="SUPFAM" id="SSF57535">
    <property type="entry name" value="Complement control module/SCR domain"/>
    <property type="match status" value="6"/>
</dbReference>
<gene>
    <name evidence="13" type="primary">LOC118421873</name>
</gene>
<dbReference type="Pfam" id="PF00084">
    <property type="entry name" value="Sushi"/>
    <property type="match status" value="6"/>
</dbReference>
<feature type="domain" description="EGF-like" evidence="10">
    <location>
        <begin position="1031"/>
        <end position="1067"/>
    </location>
</feature>
<accession>A0A9J7LQE1</accession>
<feature type="domain" description="Sushi" evidence="11">
    <location>
        <begin position="799"/>
        <end position="863"/>
    </location>
</feature>
<feature type="region of interest" description="Disordered" evidence="8">
    <location>
        <begin position="86"/>
        <end position="105"/>
    </location>
</feature>
<dbReference type="FunFam" id="2.10.25.10:FF:000472">
    <property type="entry name" value="Uncharacterized protein, isoform A"/>
    <property type="match status" value="1"/>
</dbReference>
<keyword evidence="1 6" id="KW-0245">EGF-like domain</keyword>
<dbReference type="InterPro" id="IPR013032">
    <property type="entry name" value="EGF-like_CS"/>
</dbReference>
<dbReference type="Proteomes" id="UP000001554">
    <property type="component" value="Chromosome 8"/>
</dbReference>
<feature type="domain" description="EGF-like" evidence="10">
    <location>
        <begin position="863"/>
        <end position="905"/>
    </location>
</feature>
<keyword evidence="4 6" id="KW-1015">Disulfide bond</keyword>
<dbReference type="PANTHER" id="PTHR46748">
    <property type="entry name" value="LRRNT DOMAIN-CONTAINING PROTEIN"/>
    <property type="match status" value="1"/>
</dbReference>
<dbReference type="InterPro" id="IPR035976">
    <property type="entry name" value="Sushi/SCR/CCP_sf"/>
</dbReference>
<keyword evidence="9" id="KW-0812">Transmembrane</keyword>
<dbReference type="Pfam" id="PF00008">
    <property type="entry name" value="EGF"/>
    <property type="match status" value="2"/>
</dbReference>
<feature type="transmembrane region" description="Helical" evidence="9">
    <location>
        <begin position="248"/>
        <end position="273"/>
    </location>
</feature>
<dbReference type="SMART" id="SM00032">
    <property type="entry name" value="CCP"/>
    <property type="match status" value="6"/>
</dbReference>
<name>A0A9J7LQE1_BRAFL</name>
<organism evidence="12 13">
    <name type="scientific">Branchiostoma floridae</name>
    <name type="common">Florida lancelet</name>
    <name type="synonym">Amphioxus</name>
    <dbReference type="NCBI Taxonomy" id="7739"/>
    <lineage>
        <taxon>Eukaryota</taxon>
        <taxon>Metazoa</taxon>
        <taxon>Chordata</taxon>
        <taxon>Cephalochordata</taxon>
        <taxon>Leptocardii</taxon>
        <taxon>Amphioxiformes</taxon>
        <taxon>Branchiostomatidae</taxon>
        <taxon>Branchiostoma</taxon>
    </lineage>
</organism>
<dbReference type="CDD" id="cd00054">
    <property type="entry name" value="EGF_CA"/>
    <property type="match status" value="4"/>
</dbReference>
<evidence type="ECO:0000256" key="5">
    <source>
        <dbReference type="ARBA" id="ARBA00023180"/>
    </source>
</evidence>